<name>A0A1I4MA67_9PROT</name>
<dbReference type="Pfam" id="PF03446">
    <property type="entry name" value="NAD_binding_2"/>
    <property type="match status" value="1"/>
</dbReference>
<organism evidence="2 3">
    <name type="scientific">Nitrosomonas communis</name>
    <dbReference type="NCBI Taxonomy" id="44574"/>
    <lineage>
        <taxon>Bacteria</taxon>
        <taxon>Pseudomonadati</taxon>
        <taxon>Pseudomonadota</taxon>
        <taxon>Betaproteobacteria</taxon>
        <taxon>Nitrosomonadales</taxon>
        <taxon>Nitrosomonadaceae</taxon>
        <taxon>Nitrosomonas</taxon>
    </lineage>
</organism>
<dbReference type="InterPro" id="IPR006115">
    <property type="entry name" value="6PGDH_NADP-bd"/>
</dbReference>
<dbReference type="EMBL" id="FOUB01000009">
    <property type="protein sequence ID" value="SFM00114.1"/>
    <property type="molecule type" value="Genomic_DNA"/>
</dbReference>
<keyword evidence="3" id="KW-1185">Reference proteome</keyword>
<reference evidence="3" key="1">
    <citation type="submission" date="2016-10" db="EMBL/GenBank/DDBJ databases">
        <authorList>
            <person name="Varghese N."/>
            <person name="Submissions S."/>
        </authorList>
    </citation>
    <scope>NUCLEOTIDE SEQUENCE [LARGE SCALE GENOMIC DNA]</scope>
    <source>
        <strain evidence="3">Nm44</strain>
    </source>
</reference>
<dbReference type="AlphaFoldDB" id="A0A1I4MA67"/>
<dbReference type="Gene3D" id="3.40.50.720">
    <property type="entry name" value="NAD(P)-binding Rossmann-like Domain"/>
    <property type="match status" value="1"/>
</dbReference>
<proteinExistence type="predicted"/>
<evidence type="ECO:0000313" key="2">
    <source>
        <dbReference type="EMBL" id="SFM00114.1"/>
    </source>
</evidence>
<sequence length="93" mass="10166">MKFGIMSLGQMGDNMAHRFARKGMKIVVMNRTFDVAEAASQGNRTPTAIHTSALTGTIRFATEGHSISKSKLTLSTSPCRIIHTICDSPSRHF</sequence>
<evidence type="ECO:0000313" key="3">
    <source>
        <dbReference type="Proteomes" id="UP000183287"/>
    </source>
</evidence>
<dbReference type="SUPFAM" id="SSF51735">
    <property type="entry name" value="NAD(P)-binding Rossmann-fold domains"/>
    <property type="match status" value="1"/>
</dbReference>
<evidence type="ECO:0000259" key="1">
    <source>
        <dbReference type="Pfam" id="PF03446"/>
    </source>
</evidence>
<dbReference type="Proteomes" id="UP000183287">
    <property type="component" value="Unassembled WGS sequence"/>
</dbReference>
<protein>
    <submittedName>
        <fullName evidence="2">NAD binding domain of 6-phosphogluconate dehydrogenase</fullName>
    </submittedName>
</protein>
<dbReference type="InterPro" id="IPR036291">
    <property type="entry name" value="NAD(P)-bd_dom_sf"/>
</dbReference>
<feature type="domain" description="6-phosphogluconate dehydrogenase NADP-binding" evidence="1">
    <location>
        <begin position="2"/>
        <end position="46"/>
    </location>
</feature>
<dbReference type="GO" id="GO:0050661">
    <property type="term" value="F:NADP binding"/>
    <property type="evidence" value="ECO:0007669"/>
    <property type="project" value="InterPro"/>
</dbReference>
<dbReference type="RefSeq" id="WP_074904375.1">
    <property type="nucleotide sequence ID" value="NZ_FOUB01000009.1"/>
</dbReference>
<accession>A0A1I4MA67</accession>
<gene>
    <name evidence="2" type="ORF">SAMN05421863_100934</name>
</gene>